<name>A0A3Q0EG00_CARSF</name>
<dbReference type="SUPFAM" id="SSF69318">
    <property type="entry name" value="Integrin alpha N-terminal domain"/>
    <property type="match status" value="1"/>
</dbReference>
<proteinExistence type="inferred from homology"/>
<dbReference type="Proteomes" id="UP000189704">
    <property type="component" value="Unplaced"/>
</dbReference>
<dbReference type="InterPro" id="IPR028994">
    <property type="entry name" value="Integrin_alpha_N"/>
</dbReference>
<dbReference type="PRINTS" id="PR01185">
    <property type="entry name" value="INTEGRINA"/>
</dbReference>
<evidence type="ECO:0000313" key="15">
    <source>
        <dbReference type="RefSeq" id="XP_021574521.1"/>
    </source>
</evidence>
<dbReference type="FunFam" id="2.130.10.130:FF:000007">
    <property type="entry name" value="Integrin subunit alpha 3"/>
    <property type="match status" value="1"/>
</dbReference>
<evidence type="ECO:0000256" key="9">
    <source>
        <dbReference type="ARBA" id="ARBA00023170"/>
    </source>
</evidence>
<evidence type="ECO:0000256" key="10">
    <source>
        <dbReference type="ARBA" id="ARBA00023180"/>
    </source>
</evidence>
<dbReference type="AlphaFoldDB" id="A0A3Q0EG00"/>
<dbReference type="GO" id="GO:0007160">
    <property type="term" value="P:cell-matrix adhesion"/>
    <property type="evidence" value="ECO:0007669"/>
    <property type="project" value="TreeGrafter"/>
</dbReference>
<evidence type="ECO:0000256" key="4">
    <source>
        <dbReference type="ARBA" id="ARBA00022737"/>
    </source>
</evidence>
<dbReference type="GeneID" id="103273215"/>
<dbReference type="SUPFAM" id="SSF69179">
    <property type="entry name" value="Integrin domains"/>
    <property type="match status" value="1"/>
</dbReference>
<dbReference type="SMART" id="SM00191">
    <property type="entry name" value="Int_alpha"/>
    <property type="match status" value="4"/>
</dbReference>
<keyword evidence="9 12" id="KW-0675">Receptor</keyword>
<dbReference type="GO" id="GO:0005178">
    <property type="term" value="F:integrin binding"/>
    <property type="evidence" value="ECO:0007669"/>
    <property type="project" value="TreeGrafter"/>
</dbReference>
<feature type="region of interest" description="Disordered" evidence="13">
    <location>
        <begin position="1"/>
        <end position="28"/>
    </location>
</feature>
<protein>
    <submittedName>
        <fullName evidence="15">Integrin alpha-3-like</fullName>
    </submittedName>
</protein>
<dbReference type="GO" id="GO:0050900">
    <property type="term" value="P:leukocyte migration"/>
    <property type="evidence" value="ECO:0007669"/>
    <property type="project" value="TreeGrafter"/>
</dbReference>
<evidence type="ECO:0000256" key="11">
    <source>
        <dbReference type="PROSITE-ProRule" id="PRU00803"/>
    </source>
</evidence>
<keyword evidence="14" id="KW-1185">Reference proteome</keyword>
<dbReference type="Gene3D" id="2.60.40.1460">
    <property type="entry name" value="Integrin domains. Chain A, domain 2"/>
    <property type="match status" value="1"/>
</dbReference>
<evidence type="ECO:0000313" key="14">
    <source>
        <dbReference type="Proteomes" id="UP000189704"/>
    </source>
</evidence>
<keyword evidence="7 12" id="KW-0401">Integrin</keyword>
<reference evidence="15" key="1">
    <citation type="submission" date="2025-08" db="UniProtKB">
        <authorList>
            <consortium name="RefSeq"/>
        </authorList>
    </citation>
    <scope>IDENTIFICATION</scope>
</reference>
<evidence type="ECO:0000256" key="2">
    <source>
        <dbReference type="ARBA" id="ARBA00008054"/>
    </source>
</evidence>
<keyword evidence="8" id="KW-0472">Membrane</keyword>
<dbReference type="InterPro" id="IPR032695">
    <property type="entry name" value="Integrin_dom_sf"/>
</dbReference>
<feature type="repeat" description="FG-GAP" evidence="11">
    <location>
        <begin position="275"/>
        <end position="330"/>
    </location>
</feature>
<dbReference type="InterPro" id="IPR013519">
    <property type="entry name" value="Int_alpha_beta-p"/>
</dbReference>
<dbReference type="Gene3D" id="2.130.10.130">
    <property type="entry name" value="Integrin alpha, N-terminal"/>
    <property type="match status" value="1"/>
</dbReference>
<comment type="subcellular location">
    <subcellularLocation>
        <location evidence="1 12">Membrane</location>
        <topology evidence="1 12">Single-pass type I membrane protein</topology>
    </subcellularLocation>
</comment>
<dbReference type="RefSeq" id="XP_021574521.1">
    <property type="nucleotide sequence ID" value="XM_021718846.1"/>
</dbReference>
<comment type="similarity">
    <text evidence="2 12">Belongs to the integrin alpha chain family.</text>
</comment>
<dbReference type="PANTHER" id="PTHR23220">
    <property type="entry name" value="INTEGRIN ALPHA"/>
    <property type="match status" value="1"/>
</dbReference>
<dbReference type="PROSITE" id="PS51470">
    <property type="entry name" value="FG_GAP"/>
    <property type="match status" value="4"/>
</dbReference>
<keyword evidence="4" id="KW-0677">Repeat</keyword>
<dbReference type="KEGG" id="csyr:103273215"/>
<evidence type="ECO:0000256" key="7">
    <source>
        <dbReference type="ARBA" id="ARBA00023037"/>
    </source>
</evidence>
<keyword evidence="10" id="KW-0325">Glycoprotein</keyword>
<feature type="repeat" description="FG-GAP" evidence="11">
    <location>
        <begin position="155"/>
        <end position="211"/>
    </location>
</feature>
<dbReference type="InterPro" id="IPR000413">
    <property type="entry name" value="Integrin_alpha"/>
</dbReference>
<dbReference type="GO" id="GO:0009897">
    <property type="term" value="C:external side of plasma membrane"/>
    <property type="evidence" value="ECO:0007669"/>
    <property type="project" value="TreeGrafter"/>
</dbReference>
<keyword evidence="5" id="KW-0106">Calcium</keyword>
<evidence type="ECO:0000256" key="1">
    <source>
        <dbReference type="ARBA" id="ARBA00004479"/>
    </source>
</evidence>
<dbReference type="Pfam" id="PF01839">
    <property type="entry name" value="FG-GAP"/>
    <property type="match status" value="2"/>
</dbReference>
<evidence type="ECO:0000256" key="5">
    <source>
        <dbReference type="ARBA" id="ARBA00022837"/>
    </source>
</evidence>
<dbReference type="PANTHER" id="PTHR23220:SF89">
    <property type="entry name" value="INTEGRIN ALPHA-3"/>
    <property type="match status" value="1"/>
</dbReference>
<feature type="repeat" description="FG-GAP" evidence="11">
    <location>
        <begin position="212"/>
        <end position="273"/>
    </location>
</feature>
<dbReference type="GO" id="GO:0098609">
    <property type="term" value="P:cell-cell adhesion"/>
    <property type="evidence" value="ECO:0007669"/>
    <property type="project" value="TreeGrafter"/>
</dbReference>
<dbReference type="InterPro" id="IPR013517">
    <property type="entry name" value="FG-GAP"/>
</dbReference>
<evidence type="ECO:0000256" key="6">
    <source>
        <dbReference type="ARBA" id="ARBA00022889"/>
    </source>
</evidence>
<feature type="repeat" description="FG-GAP" evidence="11">
    <location>
        <begin position="334"/>
        <end position="396"/>
    </location>
</feature>
<keyword evidence="3" id="KW-0732">Signal</keyword>
<evidence type="ECO:0000256" key="8">
    <source>
        <dbReference type="ARBA" id="ARBA00023136"/>
    </source>
</evidence>
<evidence type="ECO:0000256" key="13">
    <source>
        <dbReference type="SAM" id="MobiDB-lite"/>
    </source>
</evidence>
<evidence type="ECO:0000256" key="3">
    <source>
        <dbReference type="ARBA" id="ARBA00022729"/>
    </source>
</evidence>
<dbReference type="OrthoDB" id="5317514at2759"/>
<keyword evidence="6 12" id="KW-0130">Cell adhesion</keyword>
<gene>
    <name evidence="15" type="primary">LOC103273215</name>
</gene>
<sequence>MEYPSLALSDDQSKGLSTGREEEEDVLYSKRDPDHHIIEDMWLGVTVASQGPAGRVLVCAHRYTQVLWSGSEDQRRMVGKCYVRGNDLDLDPSDDWQTYHNEMCNSNTDYLDTGMCQLGTSGGFTQNTVYFGAPGAYNWKGNTYMIQRKDWDLSEYSYRDPEDQGNLYIGYTVQVGSAILHPTDITIVTGAPRHRHVGAVFLLSQEIGGELQRRQVLEGTQVGAYFGSAIALADLNNDGWQDLLVGAPHYFERKEEVGGALYVFMNQAGTSFPAHPSLLLHGPSRSAFGFSVASIGDINQDGFQDIAVGAPFEGLGKVYIYHSSSGGLLRQPQQVIHAEKLGLPGLVTFGYSLSGQMDVDKNLYPDLLVGSLSDHIVLLRARLIINIIHRTLVARPAVLDPTLCTATSCVQVELCFAYNQSPIIISMNYSLPLRMPDRPRLGLRSLDAYPVLNQAQALKNHTEAQFQKECGSGKTPTKRCSPWRCPPACCCPPVPSYLLGFLETNASVGEGEIQ</sequence>
<evidence type="ECO:0000256" key="12">
    <source>
        <dbReference type="RuleBase" id="RU003762"/>
    </source>
</evidence>
<dbReference type="GO" id="GO:0007229">
    <property type="term" value="P:integrin-mediated signaling pathway"/>
    <property type="evidence" value="ECO:0007669"/>
    <property type="project" value="UniProtKB-KW"/>
</dbReference>
<organism evidence="14 15">
    <name type="scientific">Carlito syrichta</name>
    <name type="common">Philippine tarsier</name>
    <name type="synonym">Tarsius syrichta</name>
    <dbReference type="NCBI Taxonomy" id="1868482"/>
    <lineage>
        <taxon>Eukaryota</taxon>
        <taxon>Metazoa</taxon>
        <taxon>Chordata</taxon>
        <taxon>Craniata</taxon>
        <taxon>Vertebrata</taxon>
        <taxon>Euteleostomi</taxon>
        <taxon>Mammalia</taxon>
        <taxon>Eutheria</taxon>
        <taxon>Euarchontoglires</taxon>
        <taxon>Primates</taxon>
        <taxon>Haplorrhini</taxon>
        <taxon>Tarsiiformes</taxon>
        <taxon>Tarsiidae</taxon>
        <taxon>Carlito</taxon>
    </lineage>
</organism>
<dbReference type="GO" id="GO:0033627">
    <property type="term" value="P:cell adhesion mediated by integrin"/>
    <property type="evidence" value="ECO:0007669"/>
    <property type="project" value="TreeGrafter"/>
</dbReference>
<dbReference type="GO" id="GO:0008305">
    <property type="term" value="C:integrin complex"/>
    <property type="evidence" value="ECO:0007669"/>
    <property type="project" value="InterPro"/>
</dbReference>
<accession>A0A3Q0EG00</accession>